<dbReference type="Proteomes" id="UP001140096">
    <property type="component" value="Unassembled WGS sequence"/>
</dbReference>
<evidence type="ECO:0000313" key="1">
    <source>
        <dbReference type="EMBL" id="KAJ2812253.1"/>
    </source>
</evidence>
<protein>
    <submittedName>
        <fullName evidence="1">Uncharacterized protein</fullName>
    </submittedName>
</protein>
<organism evidence="1 2">
    <name type="scientific">Coemansia furcata</name>
    <dbReference type="NCBI Taxonomy" id="417177"/>
    <lineage>
        <taxon>Eukaryota</taxon>
        <taxon>Fungi</taxon>
        <taxon>Fungi incertae sedis</taxon>
        <taxon>Zoopagomycota</taxon>
        <taxon>Kickxellomycotina</taxon>
        <taxon>Kickxellomycetes</taxon>
        <taxon>Kickxellales</taxon>
        <taxon>Kickxellaceae</taxon>
        <taxon>Coemansia</taxon>
    </lineage>
</organism>
<evidence type="ECO:0000313" key="2">
    <source>
        <dbReference type="Proteomes" id="UP001140096"/>
    </source>
</evidence>
<proteinExistence type="predicted"/>
<comment type="caution">
    <text evidence="1">The sequence shown here is derived from an EMBL/GenBank/DDBJ whole genome shotgun (WGS) entry which is preliminary data.</text>
</comment>
<sequence>MDITNAAGRWAFILLLVGWSLGSVDSLGLDPTIMYEIDQTSGDPYLEIDVQEKDDSTGQVKRCTYYSQRCVGAADCPTGRHARYFTASTTHEAMDKPAFLIKDVWTASDDDSASDAQESSFLKVLHAKFGKSSELGGIFSQLVGTGPVCIKRDDTSIDDSTVTAFAGLPDISQDRQHRRTVTTWAGNMIYLAENFTQVISAISRALTALTVAHDK</sequence>
<reference evidence="1" key="1">
    <citation type="submission" date="2022-07" db="EMBL/GenBank/DDBJ databases">
        <title>Phylogenomic reconstructions and comparative analyses of Kickxellomycotina fungi.</title>
        <authorList>
            <person name="Reynolds N.K."/>
            <person name="Stajich J.E."/>
            <person name="Barry K."/>
            <person name="Grigoriev I.V."/>
            <person name="Crous P."/>
            <person name="Smith M.E."/>
        </authorList>
    </citation>
    <scope>NUCLEOTIDE SEQUENCE</scope>
    <source>
        <strain evidence="1">CBS 102833</strain>
    </source>
</reference>
<dbReference type="EMBL" id="JANBUP010000259">
    <property type="protein sequence ID" value="KAJ2812253.1"/>
    <property type="molecule type" value="Genomic_DNA"/>
</dbReference>
<keyword evidence="2" id="KW-1185">Reference proteome</keyword>
<name>A0ACC1LNF1_9FUNG</name>
<accession>A0ACC1LNF1</accession>
<gene>
    <name evidence="1" type="ORF">H4S07_001524</name>
</gene>